<dbReference type="RefSeq" id="WP_316780526.1">
    <property type="nucleotide sequence ID" value="NZ_JASMWN010000019.1"/>
</dbReference>
<evidence type="ECO:0000256" key="10">
    <source>
        <dbReference type="RuleBase" id="RU361207"/>
    </source>
</evidence>
<dbReference type="InterPro" id="IPR003385">
    <property type="entry name" value="Glyco_hydro_77"/>
</dbReference>
<comment type="caution">
    <text evidence="11">The sequence shown here is derived from an EMBL/GenBank/DDBJ whole genome shotgun (WGS) entry which is preliminary data.</text>
</comment>
<keyword evidence="6 10" id="KW-0808">Transferase</keyword>
<gene>
    <name evidence="11" type="primary">malQ</name>
    <name evidence="11" type="ORF">QO231_19880</name>
</gene>
<evidence type="ECO:0000313" key="11">
    <source>
        <dbReference type="EMBL" id="MDU9006097.1"/>
    </source>
</evidence>
<dbReference type="Gene3D" id="3.20.20.80">
    <property type="entry name" value="Glycosidases"/>
    <property type="match status" value="1"/>
</dbReference>
<evidence type="ECO:0000256" key="9">
    <source>
        <dbReference type="ARBA" id="ARBA00031501"/>
    </source>
</evidence>
<dbReference type="Proteomes" id="UP001255416">
    <property type="component" value="Unassembled WGS sequence"/>
</dbReference>
<evidence type="ECO:0000256" key="2">
    <source>
        <dbReference type="ARBA" id="ARBA00005684"/>
    </source>
</evidence>
<evidence type="ECO:0000256" key="4">
    <source>
        <dbReference type="ARBA" id="ARBA00020295"/>
    </source>
</evidence>
<dbReference type="GO" id="GO:0004134">
    <property type="term" value="F:4-alpha-glucanotransferase activity"/>
    <property type="evidence" value="ECO:0007669"/>
    <property type="project" value="UniProtKB-EC"/>
</dbReference>
<keyword evidence="12" id="KW-1185">Reference proteome</keyword>
<keyword evidence="5 10" id="KW-0328">Glycosyltransferase</keyword>
<evidence type="ECO:0000256" key="6">
    <source>
        <dbReference type="ARBA" id="ARBA00022679"/>
    </source>
</evidence>
<comment type="catalytic activity">
    <reaction evidence="1 10">
        <text>Transfers a segment of a (1-&gt;4)-alpha-D-glucan to a new position in an acceptor, which may be glucose or a (1-&gt;4)-alpha-D-glucan.</text>
        <dbReference type="EC" id="2.4.1.25"/>
    </reaction>
</comment>
<dbReference type="InterPro" id="IPR017853">
    <property type="entry name" value="GH"/>
</dbReference>
<evidence type="ECO:0000256" key="5">
    <source>
        <dbReference type="ARBA" id="ARBA00022676"/>
    </source>
</evidence>
<dbReference type="PANTHER" id="PTHR32438:SF5">
    <property type="entry name" value="4-ALPHA-GLUCANOTRANSFERASE DPE1, CHLOROPLASTIC_AMYLOPLASTIC"/>
    <property type="match status" value="1"/>
</dbReference>
<proteinExistence type="inferred from homology"/>
<evidence type="ECO:0000256" key="7">
    <source>
        <dbReference type="ARBA" id="ARBA00023277"/>
    </source>
</evidence>
<protein>
    <recommendedName>
        <fullName evidence="4 10">4-alpha-glucanotransferase</fullName>
        <ecNumber evidence="3 10">2.4.1.25</ecNumber>
    </recommendedName>
    <alternativeName>
        <fullName evidence="8 10">Amylomaltase</fullName>
    </alternativeName>
    <alternativeName>
        <fullName evidence="9 10">Disproportionating enzyme</fullName>
    </alternativeName>
</protein>
<dbReference type="EMBL" id="JASMWN010000019">
    <property type="protein sequence ID" value="MDU9006097.1"/>
    <property type="molecule type" value="Genomic_DNA"/>
</dbReference>
<evidence type="ECO:0000256" key="1">
    <source>
        <dbReference type="ARBA" id="ARBA00000439"/>
    </source>
</evidence>
<accession>A0ABU3VIT4</accession>
<keyword evidence="7 10" id="KW-0119">Carbohydrate metabolism</keyword>
<name>A0ABU3VIT4_9RHOB</name>
<sequence>MSRDGNLRELGNLLGILPEFRDMSGQERVTPPETYAALARAMGHDIDGAALPETIAGLKAKRADQRFPVEAVVEAGAPQQLGFGAGHDWILTRAEDASHVASGKGDVILPPLAPDIYVLQMKAVDHAQDVTVLAAPRRLPQVAETAGKHKIWGMSAALYGLVSERNGGLGDYDDLGRAAEAIARRGAAFLGINPVHAMGYADTAAFSPYSPSHRGFLNTAHIALDQVPGASTGASAELRRASAVPYAAHKQAQQAALEIAWQAFCKGHNAEFEAFCETGGAELNRFAAFEALTEQHGPDWRRWPAVVSVDQVSPDRRRYHKWLQWIADGQLALVQRRACAAGMAPGLYLDLAVGARRDGAEAWCEADVVAQGVSLGAPPDHLSPGGQAWSLAAFNPHALRAVHYAPLRRILAQTMRHAGVIRIDHVLGLNRSYWVPDDGSAGAYVRQPFESLIALIKIEAARHGTLVIGEDLGLVPEGFRDTMRVHGFYGYSVLQYDRDRDGFRTPGTPSPQVLACFGTHDTPTLQGYANGRDIDWWQRLGWIDGKAAAHERERRSRDVAKLQGSTPRIQEAVHGCLAASPAEMVCVQLDDVLGTIEAQNLPGTVHEHQNWQRRYAVSVADLETHPELKTIGACMANHDRTTCKIAEGAEA</sequence>
<dbReference type="EC" id="2.4.1.25" evidence="3 10"/>
<reference evidence="12" key="1">
    <citation type="submission" date="2023-05" db="EMBL/GenBank/DDBJ databases">
        <title>Sedimentitalea sp. nov. JM2-8.</title>
        <authorList>
            <person name="Huang J."/>
        </authorList>
    </citation>
    <scope>NUCLEOTIDE SEQUENCE [LARGE SCALE GENOMIC DNA]</scope>
    <source>
        <strain evidence="12">KHS03</strain>
    </source>
</reference>
<evidence type="ECO:0000313" key="12">
    <source>
        <dbReference type="Proteomes" id="UP001255416"/>
    </source>
</evidence>
<evidence type="ECO:0000256" key="3">
    <source>
        <dbReference type="ARBA" id="ARBA00012560"/>
    </source>
</evidence>
<dbReference type="NCBIfam" id="TIGR00217">
    <property type="entry name" value="malQ"/>
    <property type="match status" value="1"/>
</dbReference>
<dbReference type="PANTHER" id="PTHR32438">
    <property type="entry name" value="4-ALPHA-GLUCANOTRANSFERASE DPE1, CHLOROPLASTIC/AMYLOPLASTIC"/>
    <property type="match status" value="1"/>
</dbReference>
<dbReference type="Pfam" id="PF02446">
    <property type="entry name" value="Glyco_hydro_77"/>
    <property type="match status" value="1"/>
</dbReference>
<organism evidence="11 12">
    <name type="scientific">Sedimentitalea todarodis</name>
    <dbReference type="NCBI Taxonomy" id="1631240"/>
    <lineage>
        <taxon>Bacteria</taxon>
        <taxon>Pseudomonadati</taxon>
        <taxon>Pseudomonadota</taxon>
        <taxon>Alphaproteobacteria</taxon>
        <taxon>Rhodobacterales</taxon>
        <taxon>Paracoccaceae</taxon>
        <taxon>Sedimentitalea</taxon>
    </lineage>
</organism>
<evidence type="ECO:0000256" key="8">
    <source>
        <dbReference type="ARBA" id="ARBA00031423"/>
    </source>
</evidence>
<comment type="similarity">
    <text evidence="2 10">Belongs to the disproportionating enzyme family.</text>
</comment>
<dbReference type="SUPFAM" id="SSF51445">
    <property type="entry name" value="(Trans)glycosidases"/>
    <property type="match status" value="1"/>
</dbReference>